<dbReference type="OrthoDB" id="1304338at2759"/>
<dbReference type="Pfam" id="PF01680">
    <property type="entry name" value="SOR_SNZ"/>
    <property type="match status" value="1"/>
</dbReference>
<dbReference type="InterPro" id="IPR013785">
    <property type="entry name" value="Aldolase_TIM"/>
</dbReference>
<comment type="similarity">
    <text evidence="1 4">Belongs to the PdxS/SNZ family.</text>
</comment>
<protein>
    <recommendedName>
        <fullName evidence="5">PdxS/SNZ N-terminal domain-containing protein</fullName>
    </recommendedName>
</protein>
<keyword evidence="7" id="KW-1185">Reference proteome</keyword>
<sequence>MARLKQRVAVEKIRIDGRPGILLYEFKRVGVVMDEQRTELEGIAMQEGLAGWESEVVLLERVENLRVLINSSMKPSNLKSAFTDFRIPFVCGCCILGDALPRIREGADRILTKREDGTGKIIKAVLQVRSVMECIFPFEFATPMVCEAYKQELSESEAGGAVVFNLKGLILKTTYISSRFIAEALLVAVLSCGISKARIAAARAVHELGSYTNTRKELGELTSSRYHSPIAAPSSYFTRFTGAASLGMNLQIQAGSNGVTVSNSHPNEWGKRKNELVKLAQTNEPLWISSFEGGKETLNHEEYMRAFSSCIGLKPNGFVTGMVIIYLNSDLIVVDDVAKPWQFDLGTHVFRFDGDNTYVNGFSMYTSVQGTLQVIPLMGIMTNEVFQIDWPTKTGELWHKVELDAYVPYTSNLTIRKTREVGVKMIVGK</sequence>
<reference evidence="6" key="1">
    <citation type="journal article" date="2023" name="Plant J.">
        <title>The genome of the king protea, Protea cynaroides.</title>
        <authorList>
            <person name="Chang J."/>
            <person name="Duong T.A."/>
            <person name="Schoeman C."/>
            <person name="Ma X."/>
            <person name="Roodt D."/>
            <person name="Barker N."/>
            <person name="Li Z."/>
            <person name="Van de Peer Y."/>
            <person name="Mizrachi E."/>
        </authorList>
    </citation>
    <scope>NUCLEOTIDE SEQUENCE</scope>
    <source>
        <tissue evidence="6">Young leaves</tissue>
    </source>
</reference>
<comment type="caution">
    <text evidence="6">The sequence shown here is derived from an EMBL/GenBank/DDBJ whole genome shotgun (WGS) entry which is preliminary data.</text>
</comment>
<gene>
    <name evidence="6" type="ORF">NE237_028536</name>
</gene>
<feature type="domain" description="PdxS/SNZ N-terminal" evidence="5">
    <location>
        <begin position="83"/>
        <end position="136"/>
    </location>
</feature>
<dbReference type="GO" id="GO:0006520">
    <property type="term" value="P:amino acid metabolic process"/>
    <property type="evidence" value="ECO:0007669"/>
    <property type="project" value="TreeGrafter"/>
</dbReference>
<keyword evidence="2" id="KW-0456">Lyase</keyword>
<comment type="function">
    <text evidence="3">Catalyzes the formation of pyridoxal 5'-phosphate from ribose 5-phosphate (RBP), glyceraldehyde 3-phosphate (G3P) and ammonia. The ammonia is provided by PDX2. Can also use ribulose 5-phosphate and dihydroxyacetone phosphate as substrates, resulting from enzyme-catalyzed isomerization of RBP and G3P, respectively. Also plays an indirect role in resistance to singlet oxygen-generating photosensitizers.</text>
</comment>
<name>A0A9Q0GQG7_9MAGN</name>
<evidence type="ECO:0000313" key="7">
    <source>
        <dbReference type="Proteomes" id="UP001141806"/>
    </source>
</evidence>
<dbReference type="Gene3D" id="3.20.20.70">
    <property type="entry name" value="Aldolase class I"/>
    <property type="match status" value="1"/>
</dbReference>
<evidence type="ECO:0000256" key="1">
    <source>
        <dbReference type="ARBA" id="ARBA00007281"/>
    </source>
</evidence>
<organism evidence="6 7">
    <name type="scientific">Protea cynaroides</name>
    <dbReference type="NCBI Taxonomy" id="273540"/>
    <lineage>
        <taxon>Eukaryota</taxon>
        <taxon>Viridiplantae</taxon>
        <taxon>Streptophyta</taxon>
        <taxon>Embryophyta</taxon>
        <taxon>Tracheophyta</taxon>
        <taxon>Spermatophyta</taxon>
        <taxon>Magnoliopsida</taxon>
        <taxon>Proteales</taxon>
        <taxon>Proteaceae</taxon>
        <taxon>Protea</taxon>
    </lineage>
</organism>
<dbReference type="Proteomes" id="UP001141806">
    <property type="component" value="Unassembled WGS sequence"/>
</dbReference>
<dbReference type="InterPro" id="IPR001852">
    <property type="entry name" value="PdxS/SNZ"/>
</dbReference>
<dbReference type="GO" id="GO:0042823">
    <property type="term" value="P:pyridoxal phosphate biosynthetic process"/>
    <property type="evidence" value="ECO:0007669"/>
    <property type="project" value="InterPro"/>
</dbReference>
<dbReference type="EMBL" id="JAMYWD010000012">
    <property type="protein sequence ID" value="KAJ4951704.1"/>
    <property type="molecule type" value="Genomic_DNA"/>
</dbReference>
<evidence type="ECO:0000259" key="5">
    <source>
        <dbReference type="Pfam" id="PF01680"/>
    </source>
</evidence>
<dbReference type="PANTHER" id="PTHR31829">
    <property type="entry name" value="PYRIDOXAL 5'-PHOSPHATE SYNTHASE SUBUNIT SNZ1-RELATED"/>
    <property type="match status" value="1"/>
</dbReference>
<evidence type="ECO:0000256" key="2">
    <source>
        <dbReference type="ARBA" id="ARBA00023239"/>
    </source>
</evidence>
<evidence type="ECO:0000256" key="4">
    <source>
        <dbReference type="PROSITE-ProRule" id="PRU00481"/>
    </source>
</evidence>
<dbReference type="InterPro" id="IPR033755">
    <property type="entry name" value="PdxS/SNZ_N"/>
</dbReference>
<dbReference type="GO" id="GO:0008615">
    <property type="term" value="P:pyridoxine biosynthetic process"/>
    <property type="evidence" value="ECO:0007669"/>
    <property type="project" value="TreeGrafter"/>
</dbReference>
<evidence type="ECO:0000313" key="6">
    <source>
        <dbReference type="EMBL" id="KAJ4951704.1"/>
    </source>
</evidence>
<evidence type="ECO:0000256" key="3">
    <source>
        <dbReference type="ARBA" id="ARBA00037142"/>
    </source>
</evidence>
<dbReference type="PANTHER" id="PTHR31829:SF0">
    <property type="entry name" value="PYRIDOXAL 5'-PHOSPHATE SYNTHASE SUBUNIT SNZ1-RELATED"/>
    <property type="match status" value="1"/>
</dbReference>
<proteinExistence type="inferred from homology"/>
<dbReference type="AlphaFoldDB" id="A0A9Q0GQG7"/>
<dbReference type="GO" id="GO:0016843">
    <property type="term" value="F:amine-lyase activity"/>
    <property type="evidence" value="ECO:0007669"/>
    <property type="project" value="TreeGrafter"/>
</dbReference>
<dbReference type="PROSITE" id="PS51129">
    <property type="entry name" value="PDXS_SNZ_2"/>
    <property type="match status" value="1"/>
</dbReference>
<accession>A0A9Q0GQG7</accession>